<dbReference type="InterPro" id="IPR027417">
    <property type="entry name" value="P-loop_NTPase"/>
</dbReference>
<dbReference type="FunFam" id="3.40.50.300:FF:000011">
    <property type="entry name" value="Putative ABC transporter ATP-binding component"/>
    <property type="match status" value="1"/>
</dbReference>
<dbReference type="PROSITE" id="PS50893">
    <property type="entry name" value="ABC_TRANSPORTER_2"/>
    <property type="match status" value="2"/>
</dbReference>
<dbReference type="Proteomes" id="UP000557307">
    <property type="component" value="Unassembled WGS sequence"/>
</dbReference>
<dbReference type="PANTHER" id="PTHR42855:SF1">
    <property type="entry name" value="ABC TRANSPORTER DOMAIN-CONTAINING PROTEIN"/>
    <property type="match status" value="1"/>
</dbReference>
<organism evidence="8 9">
    <name type="scientific">Rhabdobacter roseus</name>
    <dbReference type="NCBI Taxonomy" id="1655419"/>
    <lineage>
        <taxon>Bacteria</taxon>
        <taxon>Pseudomonadati</taxon>
        <taxon>Bacteroidota</taxon>
        <taxon>Cytophagia</taxon>
        <taxon>Cytophagales</taxon>
        <taxon>Cytophagaceae</taxon>
        <taxon>Rhabdobacter</taxon>
    </lineage>
</organism>
<dbReference type="Pfam" id="PF16326">
    <property type="entry name" value="ABC_tran_CTD"/>
    <property type="match status" value="1"/>
</dbReference>
<keyword evidence="9" id="KW-1185">Reference proteome</keyword>
<evidence type="ECO:0000256" key="2">
    <source>
        <dbReference type="ARBA" id="ARBA00022741"/>
    </source>
</evidence>
<gene>
    <name evidence="8" type="ORF">HNQ92_004886</name>
</gene>
<dbReference type="GO" id="GO:0003677">
    <property type="term" value="F:DNA binding"/>
    <property type="evidence" value="ECO:0007669"/>
    <property type="project" value="InterPro"/>
</dbReference>
<dbReference type="SUPFAM" id="SSF52540">
    <property type="entry name" value="P-loop containing nucleoside triphosphate hydrolases"/>
    <property type="match status" value="2"/>
</dbReference>
<evidence type="ECO:0000256" key="6">
    <source>
        <dbReference type="SAM" id="MobiDB-lite"/>
    </source>
</evidence>
<accession>A0A840TUZ4</accession>
<feature type="region of interest" description="Disordered" evidence="6">
    <location>
        <begin position="523"/>
        <end position="561"/>
    </location>
</feature>
<keyword evidence="3 8" id="KW-0067">ATP-binding</keyword>
<dbReference type="FunFam" id="3.40.50.300:FF:000309">
    <property type="entry name" value="ABC transporter ATP-binding protein"/>
    <property type="match status" value="1"/>
</dbReference>
<dbReference type="SMART" id="SM00382">
    <property type="entry name" value="AAA"/>
    <property type="match status" value="2"/>
</dbReference>
<comment type="caution">
    <text evidence="8">The sequence shown here is derived from an EMBL/GenBank/DDBJ whole genome shotgun (WGS) entry which is preliminary data.</text>
</comment>
<name>A0A840TUZ4_9BACT</name>
<dbReference type="InterPro" id="IPR037118">
    <property type="entry name" value="Val-tRNA_synth_C_sf"/>
</dbReference>
<comment type="similarity">
    <text evidence="5">Belongs to the ABC transporter superfamily. ABCF family. Uup subfamily.</text>
</comment>
<dbReference type="Gene3D" id="1.10.287.380">
    <property type="entry name" value="Valyl-tRNA synthetase, C-terminal domain"/>
    <property type="match status" value="1"/>
</dbReference>
<evidence type="ECO:0000256" key="5">
    <source>
        <dbReference type="ARBA" id="ARBA00061478"/>
    </source>
</evidence>
<dbReference type="InterPro" id="IPR017871">
    <property type="entry name" value="ABC_transporter-like_CS"/>
</dbReference>
<dbReference type="GO" id="GO:0016887">
    <property type="term" value="F:ATP hydrolysis activity"/>
    <property type="evidence" value="ECO:0007669"/>
    <property type="project" value="InterPro"/>
</dbReference>
<dbReference type="Gene3D" id="3.40.50.300">
    <property type="entry name" value="P-loop containing nucleotide triphosphate hydrolases"/>
    <property type="match status" value="2"/>
</dbReference>
<protein>
    <submittedName>
        <fullName evidence="8">ATP-binding cassette subfamily F protein uup</fullName>
    </submittedName>
</protein>
<dbReference type="InterPro" id="IPR003439">
    <property type="entry name" value="ABC_transporter-like_ATP-bd"/>
</dbReference>
<evidence type="ECO:0000313" key="8">
    <source>
        <dbReference type="EMBL" id="MBB5286725.1"/>
    </source>
</evidence>
<reference evidence="8 9" key="1">
    <citation type="submission" date="2020-08" db="EMBL/GenBank/DDBJ databases">
        <title>Genomic Encyclopedia of Type Strains, Phase IV (KMG-IV): sequencing the most valuable type-strain genomes for metagenomic binning, comparative biology and taxonomic classification.</title>
        <authorList>
            <person name="Goeker M."/>
        </authorList>
    </citation>
    <scope>NUCLEOTIDE SEQUENCE [LARGE SCALE GENOMIC DNA]</scope>
    <source>
        <strain evidence="8 9">DSM 105074</strain>
    </source>
</reference>
<sequence>MNYLSAENIAKSFGDKWLFRNVTFGLSRGDKVALIGANGTGKTTFLNILAGLMPPEEGEVSLRKDIRLAYLDQSPTFDEALPVMEVIFASSNPLAQVVKRYERALLQGNDQELTAILGEMDTLRAWDFEAQAKEILGRLGIQDVDALFGTLSGGQRKRVALAKVLLEDPDLLILDEPTNHLDLDTVEWLENYLKSQNTTLLVVTHDRYFLDKVCNTVLELEGGSAYPYKGNYAYYLEKKAEREEAEAAEIDKARNLMRKELDWIRRQPKARGTKAKYRVDAFEDLKDKASQKKYDNQMELNVRATRLGSKIVELQSVGKRFGERELIHNFLYTFRKGDRIGVVGQNGMGKSTLLNMITGELRPDNGQVVRGDTVQFGYYKQSELEYRPEQRVIDLVKEVAEVVRLGTGQTVTVSQFLQTFLFPPAKQHDYVAKLSGGEKRRLQLLLMLMQEPNFLILDEPTNDLDISSLNVLEEFLANFPGCLMIVSHDRYFLDRLVDHLFVFEGEGRIRDFPGNYTDYREWQQAREAEQKQASSKAASTPREVPAPSSSEAAPKRKLSYKEQRELESLEKEIATLEQRKTQLLGQLNGGGTHEELTAWATEIEQLTATLEDKEMRWLELSEFA</sequence>
<dbReference type="InterPro" id="IPR051309">
    <property type="entry name" value="ABCF_ATPase"/>
</dbReference>
<evidence type="ECO:0000256" key="4">
    <source>
        <dbReference type="ARBA" id="ARBA00049360"/>
    </source>
</evidence>
<dbReference type="AlphaFoldDB" id="A0A840TUZ4"/>
<feature type="domain" description="ABC transporter" evidence="7">
    <location>
        <begin position="312"/>
        <end position="530"/>
    </location>
</feature>
<dbReference type="GO" id="GO:0005524">
    <property type="term" value="F:ATP binding"/>
    <property type="evidence" value="ECO:0007669"/>
    <property type="project" value="UniProtKB-KW"/>
</dbReference>
<evidence type="ECO:0000256" key="1">
    <source>
        <dbReference type="ARBA" id="ARBA00022737"/>
    </source>
</evidence>
<dbReference type="Pfam" id="PF12848">
    <property type="entry name" value="ABC_tran_Xtn"/>
    <property type="match status" value="1"/>
</dbReference>
<evidence type="ECO:0000256" key="3">
    <source>
        <dbReference type="ARBA" id="ARBA00022840"/>
    </source>
</evidence>
<evidence type="ECO:0000313" key="9">
    <source>
        <dbReference type="Proteomes" id="UP000557307"/>
    </source>
</evidence>
<dbReference type="RefSeq" id="WP_184178139.1">
    <property type="nucleotide sequence ID" value="NZ_JACHGF010000011.1"/>
</dbReference>
<keyword evidence="2" id="KW-0547">Nucleotide-binding</keyword>
<dbReference type="Pfam" id="PF00005">
    <property type="entry name" value="ABC_tran"/>
    <property type="match status" value="2"/>
</dbReference>
<feature type="domain" description="ABC transporter" evidence="7">
    <location>
        <begin position="4"/>
        <end position="247"/>
    </location>
</feature>
<dbReference type="InterPro" id="IPR003593">
    <property type="entry name" value="AAA+_ATPase"/>
</dbReference>
<comment type="catalytic activity">
    <reaction evidence="4">
        <text>ATP + H2O = ADP + phosphate + H(+)</text>
        <dbReference type="Rhea" id="RHEA:13065"/>
        <dbReference type="ChEBI" id="CHEBI:15377"/>
        <dbReference type="ChEBI" id="CHEBI:15378"/>
        <dbReference type="ChEBI" id="CHEBI:30616"/>
        <dbReference type="ChEBI" id="CHEBI:43474"/>
        <dbReference type="ChEBI" id="CHEBI:456216"/>
    </reaction>
</comment>
<dbReference type="PROSITE" id="PS00211">
    <property type="entry name" value="ABC_TRANSPORTER_1"/>
    <property type="match status" value="2"/>
</dbReference>
<keyword evidence="1" id="KW-0677">Repeat</keyword>
<dbReference type="EMBL" id="JACHGF010000011">
    <property type="protein sequence ID" value="MBB5286725.1"/>
    <property type="molecule type" value="Genomic_DNA"/>
</dbReference>
<evidence type="ECO:0000259" key="7">
    <source>
        <dbReference type="PROSITE" id="PS50893"/>
    </source>
</evidence>
<dbReference type="InterPro" id="IPR032524">
    <property type="entry name" value="ABC_tran_C"/>
</dbReference>
<dbReference type="PANTHER" id="PTHR42855">
    <property type="entry name" value="ABC TRANSPORTER ATP-BINDING SUBUNIT"/>
    <property type="match status" value="1"/>
</dbReference>
<proteinExistence type="inferred from homology"/>
<dbReference type="InterPro" id="IPR032781">
    <property type="entry name" value="ABC_tran_Xtn"/>
</dbReference>
<dbReference type="CDD" id="cd03221">
    <property type="entry name" value="ABCF_EF-3"/>
    <property type="match status" value="2"/>
</dbReference>